<dbReference type="InterPro" id="IPR057156">
    <property type="entry name" value="DUF7834"/>
</dbReference>
<comment type="caution">
    <text evidence="3">The sequence shown here is derived from an EMBL/GenBank/DDBJ whole genome shotgun (WGS) entry which is preliminary data.</text>
</comment>
<name>A0ABX5P6W5_9PROT</name>
<reference evidence="3 4" key="1">
    <citation type="submission" date="2017-06" db="EMBL/GenBank/DDBJ databases">
        <title>A draft genome sequence of Komagataeibacter nataicola LMG 1536.</title>
        <authorList>
            <person name="Skraban J."/>
            <person name="Cleenwerck I."/>
            <person name="Vandamme P."/>
            <person name="Trcek J."/>
        </authorList>
    </citation>
    <scope>NUCLEOTIDE SEQUENCE [LARGE SCALE GENOMIC DNA]</scope>
    <source>
        <strain evidence="3 4">LMG 1536</strain>
    </source>
</reference>
<dbReference type="InterPro" id="IPR004919">
    <property type="entry name" value="GmrSD_N"/>
</dbReference>
<evidence type="ECO:0000259" key="1">
    <source>
        <dbReference type="Pfam" id="PF03235"/>
    </source>
</evidence>
<dbReference type="Pfam" id="PF03235">
    <property type="entry name" value="GmrSD_N"/>
    <property type="match status" value="1"/>
</dbReference>
<evidence type="ECO:0008006" key="5">
    <source>
        <dbReference type="Google" id="ProtNLM"/>
    </source>
</evidence>
<keyword evidence="4" id="KW-1185">Reference proteome</keyword>
<feature type="domain" description="GmrSD restriction endonucleases N-terminal" evidence="1">
    <location>
        <begin position="38"/>
        <end position="206"/>
    </location>
</feature>
<dbReference type="Proteomes" id="UP000247512">
    <property type="component" value="Unassembled WGS sequence"/>
</dbReference>
<proteinExistence type="predicted"/>
<evidence type="ECO:0000313" key="4">
    <source>
        <dbReference type="Proteomes" id="UP000247512"/>
    </source>
</evidence>
<evidence type="ECO:0000313" key="3">
    <source>
        <dbReference type="EMBL" id="PYD64969.1"/>
    </source>
</evidence>
<feature type="domain" description="DUF7834" evidence="2">
    <location>
        <begin position="218"/>
        <end position="434"/>
    </location>
</feature>
<organism evidence="3 4">
    <name type="scientific">Komagataeibacter nataicola</name>
    <dbReference type="NCBI Taxonomy" id="265960"/>
    <lineage>
        <taxon>Bacteria</taxon>
        <taxon>Pseudomonadati</taxon>
        <taxon>Pseudomonadota</taxon>
        <taxon>Alphaproteobacteria</taxon>
        <taxon>Acetobacterales</taxon>
        <taxon>Acetobacteraceae</taxon>
        <taxon>Komagataeibacter</taxon>
    </lineage>
</organism>
<evidence type="ECO:0000259" key="2">
    <source>
        <dbReference type="Pfam" id="PF25202"/>
    </source>
</evidence>
<dbReference type="EMBL" id="NIRT01000052">
    <property type="protein sequence ID" value="PYD64969.1"/>
    <property type="molecule type" value="Genomic_DNA"/>
</dbReference>
<dbReference type="Pfam" id="PF25202">
    <property type="entry name" value="DUF7834"/>
    <property type="match status" value="1"/>
</dbReference>
<dbReference type="PANTHER" id="PTHR35149">
    <property type="entry name" value="SLL5132 PROTEIN"/>
    <property type="match status" value="1"/>
</dbReference>
<accession>A0ABX5P6W5</accession>
<protein>
    <recommendedName>
        <fullName evidence="5">DUF262 domain-containing protein</fullName>
    </recommendedName>
</protein>
<sequence>MAKKDLKVSSHYQEISDTTKKHIENIPDPLTRSIRLKDFFGRTKNSIEGVPHLPAYQRPYCWGEKQVRQLIGDLQQYFKTKSRIAFYLGSIVLHRHKNENGQWVLDIIDGQQRLTTMAILCMLLNRKGKNYPLPALQYRAPASHEQIRHNFALLEQLLPEGLDLDLDKINITVIITQSEDEAWRFFQTLNTGGVRLSGVDIIKAYHLRAIAPPLQPDHYARLWESTGGSLDPTVQRLLCGRFWTHLHARSFNRRNPRNDIIAEFAERTQPAAQDNAYRLAICTGSEGNTSFTLSDQGYALRQPLNSGVNTIHYLIYFSALYKRLFLEHGPDEDVGYKLYKEIVQHSAQSHYLRELYETALLLYASRFGTKNLPAARFWLFRMIFSLRMIKNRVTEAGVRNFCMEWNILDHIAFSFNHAELMSYLQSYTYEINKDGIEGNGVKKRFIMSVYNLFGSSCPQKADDVIHRYDTSLTEQFNNHISSTPSRTF</sequence>
<gene>
    <name evidence="3" type="ORF">CDI09_16230</name>
</gene>
<dbReference type="PANTHER" id="PTHR35149:SF2">
    <property type="entry name" value="DUF262 DOMAIN-CONTAINING PROTEIN"/>
    <property type="match status" value="1"/>
</dbReference>